<dbReference type="OMA" id="FTFGMPK"/>
<sequence>MQLLTTTLAFLAASATTALAAALAHPPQTSITITLPSAPPGDTLGGKLFVFPPSTHGTLSTFGQTKSAPLSVANTLVFRNVTQGSYLLDIHCATHAFAPLRVDVAPVLDGVLEEGDGHGQVKLEVKAWETYRGNDWDNKGEEAPRQKLSNAGDNNGVVFGAKVLGEKGYFMERGKFSVLSILKNPMILLGLVSMVIFLGMPKLVENMDPETRAEWEENQKKNPMNALMGGGGAPAASNFDMAAFLAGTSSAKQEESSSGAGEGTASAGGGGHQGGKKRRG</sequence>
<keyword evidence="5 7" id="KW-0472">Membrane</keyword>
<dbReference type="AlphaFoldDB" id="A0A8S8ZPH8"/>
<dbReference type="VEuPathDB" id="FungiDB:SMAC_02382"/>
<dbReference type="Proteomes" id="UP000433876">
    <property type="component" value="Unassembled WGS sequence"/>
</dbReference>
<feature type="region of interest" description="Disordered" evidence="6">
    <location>
        <begin position="250"/>
        <end position="280"/>
    </location>
</feature>
<dbReference type="Pfam" id="PF09430">
    <property type="entry name" value="EMC7_beta-sandw"/>
    <property type="match status" value="1"/>
</dbReference>
<dbReference type="GO" id="GO:0072546">
    <property type="term" value="C:EMC complex"/>
    <property type="evidence" value="ECO:0007669"/>
    <property type="project" value="TreeGrafter"/>
</dbReference>
<keyword evidence="4 7" id="KW-1133">Transmembrane helix</keyword>
<feature type="domain" description="ER membrane protein complex subunit 7 beta-sandwich" evidence="9">
    <location>
        <begin position="65"/>
        <end position="189"/>
    </location>
</feature>
<protein>
    <recommendedName>
        <fullName evidence="9">ER membrane protein complex subunit 7 beta-sandwich domain-containing protein</fullName>
    </recommendedName>
</protein>
<feature type="compositionally biased region" description="Low complexity" evidence="6">
    <location>
        <begin position="250"/>
        <end position="259"/>
    </location>
</feature>
<keyword evidence="3 8" id="KW-0732">Signal</keyword>
<evidence type="ECO:0000256" key="5">
    <source>
        <dbReference type="ARBA" id="ARBA00023136"/>
    </source>
</evidence>
<evidence type="ECO:0000256" key="4">
    <source>
        <dbReference type="ARBA" id="ARBA00022989"/>
    </source>
</evidence>
<evidence type="ECO:0000256" key="8">
    <source>
        <dbReference type="SAM" id="SignalP"/>
    </source>
</evidence>
<evidence type="ECO:0000256" key="3">
    <source>
        <dbReference type="ARBA" id="ARBA00022729"/>
    </source>
</evidence>
<evidence type="ECO:0000256" key="7">
    <source>
        <dbReference type="SAM" id="Phobius"/>
    </source>
</evidence>
<gene>
    <name evidence="10" type="ORF">SMACR_02382</name>
</gene>
<feature type="transmembrane region" description="Helical" evidence="7">
    <location>
        <begin position="186"/>
        <end position="204"/>
    </location>
</feature>
<organism evidence="10 11">
    <name type="scientific">Sordaria macrospora</name>
    <dbReference type="NCBI Taxonomy" id="5147"/>
    <lineage>
        <taxon>Eukaryota</taxon>
        <taxon>Fungi</taxon>
        <taxon>Dikarya</taxon>
        <taxon>Ascomycota</taxon>
        <taxon>Pezizomycotina</taxon>
        <taxon>Sordariomycetes</taxon>
        <taxon>Sordariomycetidae</taxon>
        <taxon>Sordariales</taxon>
        <taxon>Sordariaceae</taxon>
        <taxon>Sordaria</taxon>
    </lineage>
</organism>
<feature type="signal peptide" evidence="8">
    <location>
        <begin position="1"/>
        <end position="20"/>
    </location>
</feature>
<evidence type="ECO:0000313" key="11">
    <source>
        <dbReference type="Proteomes" id="UP000433876"/>
    </source>
</evidence>
<dbReference type="PANTHER" id="PTHR13605:SF4">
    <property type="entry name" value="ER MEMBRANE PROTEIN COMPLEX SUBUNIT 7"/>
    <property type="match status" value="1"/>
</dbReference>
<dbReference type="EMBL" id="NMPR01000079">
    <property type="protein sequence ID" value="KAA8631359.1"/>
    <property type="molecule type" value="Genomic_DNA"/>
</dbReference>
<evidence type="ECO:0000256" key="6">
    <source>
        <dbReference type="SAM" id="MobiDB-lite"/>
    </source>
</evidence>
<keyword evidence="2 7" id="KW-0812">Transmembrane</keyword>
<reference evidence="10 11" key="1">
    <citation type="submission" date="2017-07" db="EMBL/GenBank/DDBJ databases">
        <title>Genome sequence of the Sordaria macrospora wild type strain R19027.</title>
        <authorList>
            <person name="Nowrousian M."/>
            <person name="Teichert I."/>
            <person name="Kueck U."/>
        </authorList>
    </citation>
    <scope>NUCLEOTIDE SEQUENCE [LARGE SCALE GENOMIC DNA]</scope>
    <source>
        <strain evidence="10 11">R19027</strain>
        <tissue evidence="10">Mycelium</tissue>
    </source>
</reference>
<evidence type="ECO:0000256" key="1">
    <source>
        <dbReference type="ARBA" id="ARBA00004167"/>
    </source>
</evidence>
<evidence type="ECO:0000259" key="9">
    <source>
        <dbReference type="Pfam" id="PF09430"/>
    </source>
</evidence>
<comment type="subcellular location">
    <subcellularLocation>
        <location evidence="1">Membrane</location>
        <topology evidence="1">Single-pass membrane protein</topology>
    </subcellularLocation>
</comment>
<dbReference type="InterPro" id="IPR019008">
    <property type="entry name" value="Beta_sandwich_EMC7"/>
</dbReference>
<proteinExistence type="predicted"/>
<dbReference type="InterPro" id="IPR039163">
    <property type="entry name" value="EMC7"/>
</dbReference>
<feature type="compositionally biased region" description="Gly residues" evidence="6">
    <location>
        <begin position="260"/>
        <end position="273"/>
    </location>
</feature>
<name>A0A8S8ZPH8_SORMA</name>
<evidence type="ECO:0000313" key="10">
    <source>
        <dbReference type="EMBL" id="KAA8631359.1"/>
    </source>
</evidence>
<accession>A0A8S8ZPH8</accession>
<dbReference type="PANTHER" id="PTHR13605">
    <property type="entry name" value="ER MEMBRANE PROTEIN COMPLEX SUBUNIT 7"/>
    <property type="match status" value="1"/>
</dbReference>
<comment type="caution">
    <text evidence="10">The sequence shown here is derived from an EMBL/GenBank/DDBJ whole genome shotgun (WGS) entry which is preliminary data.</text>
</comment>
<evidence type="ECO:0000256" key="2">
    <source>
        <dbReference type="ARBA" id="ARBA00022692"/>
    </source>
</evidence>
<feature type="chain" id="PRO_5035715212" description="ER membrane protein complex subunit 7 beta-sandwich domain-containing protein" evidence="8">
    <location>
        <begin position="21"/>
        <end position="280"/>
    </location>
</feature>